<feature type="domain" description="Homeobox" evidence="3">
    <location>
        <begin position="83"/>
        <end position="145"/>
    </location>
</feature>
<dbReference type="InterPro" id="IPR001356">
    <property type="entry name" value="HD"/>
</dbReference>
<reference evidence="4" key="1">
    <citation type="journal article" date="2021" name="Evol. Appl.">
        <title>The genome of the Pyrenean desman and the effects of bottlenecks and inbreeding on the genomic landscape of an endangered species.</title>
        <authorList>
            <person name="Escoda L."/>
            <person name="Castresana J."/>
        </authorList>
    </citation>
    <scope>NUCLEOTIDE SEQUENCE</scope>
    <source>
        <strain evidence="4">IBE-C5619</strain>
    </source>
</reference>
<feature type="non-terminal residue" evidence="4">
    <location>
        <position position="1"/>
    </location>
</feature>
<feature type="non-terminal residue" evidence="4">
    <location>
        <position position="180"/>
    </location>
</feature>
<dbReference type="InterPro" id="IPR009057">
    <property type="entry name" value="Homeodomain-like_sf"/>
</dbReference>
<dbReference type="Proteomes" id="UP000700334">
    <property type="component" value="Unassembled WGS sequence"/>
</dbReference>
<sequence length="180" mass="20946">WIQFVPKVCLNTKYFILGTRHQCLRLTDLKKIMHPCKSIPLRQPHKESVSLLLSSICLFKISLIPPPPQIKPTVYLWREQHSEEGRQGPSQETKGQTEFPQTQLYILASKYFSHQYMEEFSNIKNLGHKQIRTWFQNQRIKHERNFSGTPLKASQCGAIRPQIIQIGTKKPGEPVLEEPD</sequence>
<keyword evidence="1 2" id="KW-0371">Homeobox</keyword>
<comment type="subcellular location">
    <subcellularLocation>
        <location evidence="1 2">Nucleus</location>
    </subcellularLocation>
</comment>
<dbReference type="AlphaFoldDB" id="A0A8J6AV41"/>
<keyword evidence="1 2" id="KW-0238">DNA-binding</keyword>
<accession>A0A8J6AV41</accession>
<name>A0A8J6AV41_GALPY</name>
<evidence type="ECO:0000259" key="3">
    <source>
        <dbReference type="PROSITE" id="PS50071"/>
    </source>
</evidence>
<keyword evidence="5" id="KW-1185">Reference proteome</keyword>
<evidence type="ECO:0000256" key="1">
    <source>
        <dbReference type="PROSITE-ProRule" id="PRU00108"/>
    </source>
</evidence>
<feature type="DNA-binding region" description="Homeobox" evidence="1">
    <location>
        <begin position="85"/>
        <end position="146"/>
    </location>
</feature>
<dbReference type="PROSITE" id="PS50071">
    <property type="entry name" value="HOMEOBOX_2"/>
    <property type="match status" value="1"/>
</dbReference>
<dbReference type="Gene3D" id="1.10.10.60">
    <property type="entry name" value="Homeodomain-like"/>
    <property type="match status" value="1"/>
</dbReference>
<dbReference type="OrthoDB" id="6159439at2759"/>
<dbReference type="GO" id="GO:0005634">
    <property type="term" value="C:nucleus"/>
    <property type="evidence" value="ECO:0007669"/>
    <property type="project" value="UniProtKB-SubCell"/>
</dbReference>
<dbReference type="SUPFAM" id="SSF46689">
    <property type="entry name" value="Homeodomain-like"/>
    <property type="match status" value="1"/>
</dbReference>
<evidence type="ECO:0000256" key="2">
    <source>
        <dbReference type="RuleBase" id="RU000682"/>
    </source>
</evidence>
<evidence type="ECO:0000313" key="4">
    <source>
        <dbReference type="EMBL" id="KAG8524492.1"/>
    </source>
</evidence>
<dbReference type="CDD" id="cd00086">
    <property type="entry name" value="homeodomain"/>
    <property type="match status" value="1"/>
</dbReference>
<dbReference type="GO" id="GO:0003677">
    <property type="term" value="F:DNA binding"/>
    <property type="evidence" value="ECO:0007669"/>
    <property type="project" value="UniProtKB-UniRule"/>
</dbReference>
<gene>
    <name evidence="4" type="ORF">J0S82_012291</name>
</gene>
<organism evidence="4 5">
    <name type="scientific">Galemys pyrenaicus</name>
    <name type="common">Iberian desman</name>
    <name type="synonym">Pyrenean desman</name>
    <dbReference type="NCBI Taxonomy" id="202257"/>
    <lineage>
        <taxon>Eukaryota</taxon>
        <taxon>Metazoa</taxon>
        <taxon>Chordata</taxon>
        <taxon>Craniata</taxon>
        <taxon>Vertebrata</taxon>
        <taxon>Euteleostomi</taxon>
        <taxon>Mammalia</taxon>
        <taxon>Eutheria</taxon>
        <taxon>Laurasiatheria</taxon>
        <taxon>Eulipotyphla</taxon>
        <taxon>Talpidae</taxon>
        <taxon>Galemys</taxon>
    </lineage>
</organism>
<evidence type="ECO:0000313" key="5">
    <source>
        <dbReference type="Proteomes" id="UP000700334"/>
    </source>
</evidence>
<comment type="caution">
    <text evidence="4">The sequence shown here is derived from an EMBL/GenBank/DDBJ whole genome shotgun (WGS) entry which is preliminary data.</text>
</comment>
<proteinExistence type="predicted"/>
<dbReference type="Pfam" id="PF00046">
    <property type="entry name" value="Homeodomain"/>
    <property type="match status" value="1"/>
</dbReference>
<dbReference type="EMBL" id="JAGFMF010011387">
    <property type="protein sequence ID" value="KAG8524492.1"/>
    <property type="molecule type" value="Genomic_DNA"/>
</dbReference>
<protein>
    <submittedName>
        <fullName evidence="4">Homeobox protein NANOG</fullName>
    </submittedName>
</protein>
<keyword evidence="1 2" id="KW-0539">Nucleus</keyword>